<dbReference type="AlphaFoldDB" id="A0A0W0VKV6"/>
<evidence type="ECO:0000259" key="2">
    <source>
        <dbReference type="Pfam" id="PF13505"/>
    </source>
</evidence>
<dbReference type="SUPFAM" id="SSF56925">
    <property type="entry name" value="OMPA-like"/>
    <property type="match status" value="1"/>
</dbReference>
<dbReference type="Gene3D" id="2.40.160.20">
    <property type="match status" value="1"/>
</dbReference>
<dbReference type="Proteomes" id="UP000054997">
    <property type="component" value="Unassembled WGS sequence"/>
</dbReference>
<dbReference type="EMBL" id="LNYK01000019">
    <property type="protein sequence ID" value="KTD20740.1"/>
    <property type="molecule type" value="Genomic_DNA"/>
</dbReference>
<dbReference type="RefSeq" id="WP_058529615.1">
    <property type="nucleotide sequence ID" value="NZ_CAAAHZ010000004.1"/>
</dbReference>
<sequence>MQQIVRYMLPGLFFMHGVSYALNPYPGFYAGIILGGSYSPDTTITFSEPAAQTPACPFNLCLPNRKGDLSYSGYGNIGGQIGYRFSGFRVELEPVVNYNPYQDITVGNTLYRSPKSSTGVRLKGSTTTAMLMFNGYYDFFTFCESWNLVPYAGAGVGYAYIKNDIEFYCNNKSIPCTNISDSTSTTALQGILGLGYHLDDFTWFGLDYRYIATGHSDMLDSNVQVHTINLSFNGSLCL</sequence>
<evidence type="ECO:0000313" key="4">
    <source>
        <dbReference type="Proteomes" id="UP000054997"/>
    </source>
</evidence>
<keyword evidence="1" id="KW-0732">Signal</keyword>
<gene>
    <name evidence="3" type="ORF">Llon_1626</name>
</gene>
<keyword evidence="4" id="KW-1185">Reference proteome</keyword>
<organism evidence="3 4">
    <name type="scientific">Legionella londiniensis</name>
    <dbReference type="NCBI Taxonomy" id="45068"/>
    <lineage>
        <taxon>Bacteria</taxon>
        <taxon>Pseudomonadati</taxon>
        <taxon>Pseudomonadota</taxon>
        <taxon>Gammaproteobacteria</taxon>
        <taxon>Legionellales</taxon>
        <taxon>Legionellaceae</taxon>
        <taxon>Legionella</taxon>
    </lineage>
</organism>
<reference evidence="3 4" key="1">
    <citation type="submission" date="2015-11" db="EMBL/GenBank/DDBJ databases">
        <title>Genomic analysis of 38 Legionella species identifies large and diverse effector repertoires.</title>
        <authorList>
            <person name="Burstein D."/>
            <person name="Amaro F."/>
            <person name="Zusman T."/>
            <person name="Lifshitz Z."/>
            <person name="Cohen O."/>
            <person name="Gilbert J.A."/>
            <person name="Pupko T."/>
            <person name="Shuman H.A."/>
            <person name="Segal G."/>
        </authorList>
    </citation>
    <scope>NUCLEOTIDE SEQUENCE [LARGE SCALE GENOMIC DNA]</scope>
    <source>
        <strain evidence="3 4">ATCC 49505</strain>
    </source>
</reference>
<dbReference type="InterPro" id="IPR011250">
    <property type="entry name" value="OMP/PagP_B-barrel"/>
</dbReference>
<accession>A0A0W0VKV6</accession>
<dbReference type="InterPro" id="IPR027385">
    <property type="entry name" value="Beta-barrel_OMP"/>
</dbReference>
<proteinExistence type="predicted"/>
<dbReference type="STRING" id="45068.Llon_1626"/>
<dbReference type="OrthoDB" id="5647185at2"/>
<dbReference type="Pfam" id="PF13505">
    <property type="entry name" value="OMP_b-brl"/>
    <property type="match status" value="1"/>
</dbReference>
<name>A0A0W0VKV6_9GAMM</name>
<evidence type="ECO:0000256" key="1">
    <source>
        <dbReference type="ARBA" id="ARBA00022729"/>
    </source>
</evidence>
<feature type="domain" description="Outer membrane protein beta-barrel" evidence="2">
    <location>
        <begin position="69"/>
        <end position="233"/>
    </location>
</feature>
<evidence type="ECO:0000313" key="3">
    <source>
        <dbReference type="EMBL" id="KTD20740.1"/>
    </source>
</evidence>
<dbReference type="PATRIC" id="fig|45068.5.peg.1762"/>
<protein>
    <submittedName>
        <fullName evidence="3">Opacity protein-like surface antigen</fullName>
    </submittedName>
</protein>
<comment type="caution">
    <text evidence="3">The sequence shown here is derived from an EMBL/GenBank/DDBJ whole genome shotgun (WGS) entry which is preliminary data.</text>
</comment>